<comment type="caution">
    <text evidence="1">The sequence shown here is derived from an EMBL/GenBank/DDBJ whole genome shotgun (WGS) entry which is preliminary data.</text>
</comment>
<organism evidence="1">
    <name type="scientific">bioreactor metagenome</name>
    <dbReference type="NCBI Taxonomy" id="1076179"/>
    <lineage>
        <taxon>unclassified sequences</taxon>
        <taxon>metagenomes</taxon>
        <taxon>ecological metagenomes</taxon>
    </lineage>
</organism>
<sequence length="88" mass="10194">MGIYRFYINNFTFAVDKDHNVNINSGKCFILQINVYIFLIRVINKLICIIPASPVLNNIIKISLLRSNGILHPFHILYRVGLFKTQKS</sequence>
<protein>
    <submittedName>
        <fullName evidence="1">Uncharacterized protein</fullName>
    </submittedName>
</protein>
<dbReference type="AlphaFoldDB" id="A0A645AAK9"/>
<reference evidence="1" key="1">
    <citation type="submission" date="2019-08" db="EMBL/GenBank/DDBJ databases">
        <authorList>
            <person name="Kucharzyk K."/>
            <person name="Murdoch R.W."/>
            <person name="Higgins S."/>
            <person name="Loffler F."/>
        </authorList>
    </citation>
    <scope>NUCLEOTIDE SEQUENCE</scope>
</reference>
<name>A0A645AAK9_9ZZZZ</name>
<gene>
    <name evidence="1" type="ORF">SDC9_96958</name>
</gene>
<accession>A0A645AAK9</accession>
<dbReference type="EMBL" id="VSSQ01012870">
    <property type="protein sequence ID" value="MPM50222.1"/>
    <property type="molecule type" value="Genomic_DNA"/>
</dbReference>
<proteinExistence type="predicted"/>
<evidence type="ECO:0000313" key="1">
    <source>
        <dbReference type="EMBL" id="MPM50222.1"/>
    </source>
</evidence>